<keyword evidence="2" id="KW-0472">Membrane</keyword>
<keyword evidence="2" id="KW-1133">Transmembrane helix</keyword>
<name>A0A4Y2DLT8_ARAVE</name>
<feature type="transmembrane region" description="Helical" evidence="2">
    <location>
        <begin position="122"/>
        <end position="145"/>
    </location>
</feature>
<dbReference type="OrthoDB" id="6412922at2759"/>
<evidence type="ECO:0000256" key="1">
    <source>
        <dbReference type="SAM" id="MobiDB-lite"/>
    </source>
</evidence>
<reference evidence="3 4" key="1">
    <citation type="journal article" date="2019" name="Sci. Rep.">
        <title>Orb-weaving spider Araneus ventricosus genome elucidates the spidroin gene catalogue.</title>
        <authorList>
            <person name="Kono N."/>
            <person name="Nakamura H."/>
            <person name="Ohtoshi R."/>
            <person name="Moran D.A.P."/>
            <person name="Shinohara A."/>
            <person name="Yoshida Y."/>
            <person name="Fujiwara M."/>
            <person name="Mori M."/>
            <person name="Tomita M."/>
            <person name="Arakawa K."/>
        </authorList>
    </citation>
    <scope>NUCLEOTIDE SEQUENCE [LARGE SCALE GENOMIC DNA]</scope>
</reference>
<accession>A0A4Y2DLT8</accession>
<dbReference type="EMBL" id="BGPR01000379">
    <property type="protein sequence ID" value="GBM16778.1"/>
    <property type="molecule type" value="Genomic_DNA"/>
</dbReference>
<feature type="compositionally biased region" description="Basic and acidic residues" evidence="1">
    <location>
        <begin position="58"/>
        <end position="69"/>
    </location>
</feature>
<dbReference type="Proteomes" id="UP000499080">
    <property type="component" value="Unassembled WGS sequence"/>
</dbReference>
<organism evidence="3 4">
    <name type="scientific">Araneus ventricosus</name>
    <name type="common">Orbweaver spider</name>
    <name type="synonym">Epeira ventricosa</name>
    <dbReference type="NCBI Taxonomy" id="182803"/>
    <lineage>
        <taxon>Eukaryota</taxon>
        <taxon>Metazoa</taxon>
        <taxon>Ecdysozoa</taxon>
        <taxon>Arthropoda</taxon>
        <taxon>Chelicerata</taxon>
        <taxon>Arachnida</taxon>
        <taxon>Araneae</taxon>
        <taxon>Araneomorphae</taxon>
        <taxon>Entelegynae</taxon>
        <taxon>Araneoidea</taxon>
        <taxon>Araneidae</taxon>
        <taxon>Araneus</taxon>
    </lineage>
</organism>
<evidence type="ECO:0000313" key="3">
    <source>
        <dbReference type="EMBL" id="GBM16778.1"/>
    </source>
</evidence>
<protein>
    <submittedName>
        <fullName evidence="3">Uncharacterized protein</fullName>
    </submittedName>
</protein>
<keyword evidence="4" id="KW-1185">Reference proteome</keyword>
<comment type="caution">
    <text evidence="3">The sequence shown here is derived from an EMBL/GenBank/DDBJ whole genome shotgun (WGS) entry which is preliminary data.</text>
</comment>
<gene>
    <name evidence="3" type="ORF">AVEN_9371_1</name>
</gene>
<feature type="transmembrane region" description="Helical" evidence="2">
    <location>
        <begin position="91"/>
        <end position="110"/>
    </location>
</feature>
<sequence length="477" mass="53681">MRLSGLQKWAHMTPPINPLLSKIVQKGQSSDIETEGRRQSCNSATQRKMSRKLPGSENSKKAKEREKQSHLPSFLPSWLKENTSGVTQSKVVLLAVAIFPMSTLELIERLDMTAQLQSTPRHLAFISLALGFLVIWTAVLAGVLVSRTLKDEASAKETTKVFYTHEDVGKVLFALGHELVSTVDWMLSTSDKTKVDNIVVTWKITNSMMSKIKEETSDRWVTSVISMLDTLQERLTVFRETVSDVKSNPLSTVKFYLDLSDWVLQRCFLLDYAGQHLPVPSLPYTLFVRGMAQRFGELALGTIYVKSDMPINKSEFFKLRTGSEELMEASFHFTPRARTKWMELQEQEPGVQKVMEAVVEDILSGSSLRGQKELANNYLDGVKEQIAMLLLTKEVLNASLSSWVERLSQRSHNTLAFHMSIAIVAVVAVILCLIVTSCSCSYFSKGQPDVEKHNSQMPYSVLEKPVLSSNMKPQCYM</sequence>
<feature type="region of interest" description="Disordered" evidence="1">
    <location>
        <begin position="27"/>
        <end position="69"/>
    </location>
</feature>
<proteinExistence type="predicted"/>
<evidence type="ECO:0000256" key="2">
    <source>
        <dbReference type="SAM" id="Phobius"/>
    </source>
</evidence>
<evidence type="ECO:0000313" key="4">
    <source>
        <dbReference type="Proteomes" id="UP000499080"/>
    </source>
</evidence>
<keyword evidence="2" id="KW-0812">Transmembrane</keyword>
<dbReference type="AlphaFoldDB" id="A0A4Y2DLT8"/>
<feature type="transmembrane region" description="Helical" evidence="2">
    <location>
        <begin position="415"/>
        <end position="436"/>
    </location>
</feature>